<organism evidence="3 4">
    <name type="scientific">Saprolegnia diclina (strain VS20)</name>
    <dbReference type="NCBI Taxonomy" id="1156394"/>
    <lineage>
        <taxon>Eukaryota</taxon>
        <taxon>Sar</taxon>
        <taxon>Stramenopiles</taxon>
        <taxon>Oomycota</taxon>
        <taxon>Saprolegniomycetes</taxon>
        <taxon>Saprolegniales</taxon>
        <taxon>Saprolegniaceae</taxon>
        <taxon>Saprolegnia</taxon>
    </lineage>
</organism>
<dbReference type="OrthoDB" id="25586at2759"/>
<dbReference type="Pfam" id="PF15938">
    <property type="entry name" value="DUF4750"/>
    <property type="match status" value="1"/>
</dbReference>
<keyword evidence="2" id="KW-1133">Transmembrane helix</keyword>
<feature type="region of interest" description="Disordered" evidence="1">
    <location>
        <begin position="65"/>
        <end position="105"/>
    </location>
</feature>
<evidence type="ECO:0000313" key="3">
    <source>
        <dbReference type="EMBL" id="EQC26289.1"/>
    </source>
</evidence>
<keyword evidence="4" id="KW-1185">Reference proteome</keyword>
<evidence type="ECO:0000256" key="2">
    <source>
        <dbReference type="SAM" id="Phobius"/>
    </source>
</evidence>
<feature type="transmembrane region" description="Helical" evidence="2">
    <location>
        <begin position="26"/>
        <end position="47"/>
    </location>
</feature>
<dbReference type="AlphaFoldDB" id="T0PLM3"/>
<proteinExistence type="predicted"/>
<dbReference type="InParanoid" id="T0PLM3"/>
<evidence type="ECO:0000256" key="1">
    <source>
        <dbReference type="SAM" id="MobiDB-lite"/>
    </source>
</evidence>
<dbReference type="eggNOG" id="ENOG502S99S">
    <property type="taxonomic scope" value="Eukaryota"/>
</dbReference>
<name>T0PLM3_SAPDV</name>
<keyword evidence="2" id="KW-0472">Membrane</keyword>
<feature type="compositionally biased region" description="Basic and acidic residues" evidence="1">
    <location>
        <begin position="78"/>
        <end position="91"/>
    </location>
</feature>
<reference evidence="3 4" key="1">
    <citation type="submission" date="2012-04" db="EMBL/GenBank/DDBJ databases">
        <title>The Genome Sequence of Saprolegnia declina VS20.</title>
        <authorList>
            <consortium name="The Broad Institute Genome Sequencing Platform"/>
            <person name="Russ C."/>
            <person name="Nusbaum C."/>
            <person name="Tyler B."/>
            <person name="van West P."/>
            <person name="Dieguez-Uribeondo J."/>
            <person name="de Bruijn I."/>
            <person name="Tripathy S."/>
            <person name="Jiang R."/>
            <person name="Young S.K."/>
            <person name="Zeng Q."/>
            <person name="Gargeya S."/>
            <person name="Fitzgerald M."/>
            <person name="Haas B."/>
            <person name="Abouelleil A."/>
            <person name="Alvarado L."/>
            <person name="Arachchi H.M."/>
            <person name="Berlin A."/>
            <person name="Chapman S.B."/>
            <person name="Goldberg J."/>
            <person name="Griggs A."/>
            <person name="Gujja S."/>
            <person name="Hansen M."/>
            <person name="Howarth C."/>
            <person name="Imamovic A."/>
            <person name="Larimer J."/>
            <person name="McCowen C."/>
            <person name="Montmayeur A."/>
            <person name="Murphy C."/>
            <person name="Neiman D."/>
            <person name="Pearson M."/>
            <person name="Priest M."/>
            <person name="Roberts A."/>
            <person name="Saif S."/>
            <person name="Shea T."/>
            <person name="Sisk P."/>
            <person name="Sykes S."/>
            <person name="Wortman J."/>
            <person name="Nusbaum C."/>
            <person name="Birren B."/>
        </authorList>
    </citation>
    <scope>NUCLEOTIDE SEQUENCE [LARGE SCALE GENOMIC DNA]</scope>
    <source>
        <strain evidence="3 4">VS20</strain>
    </source>
</reference>
<dbReference type="OMA" id="RAMYFVG"/>
<dbReference type="Proteomes" id="UP000030762">
    <property type="component" value="Unassembled WGS sequence"/>
</dbReference>
<dbReference type="VEuPathDB" id="FungiDB:SDRG_15876"/>
<dbReference type="PANTHER" id="PTHR36877:SF1">
    <property type="entry name" value="SMALL INTEGRAL MEMBRANE PROTEIN 13"/>
    <property type="match status" value="1"/>
</dbReference>
<dbReference type="EMBL" id="JH767235">
    <property type="protein sequence ID" value="EQC26289.1"/>
    <property type="molecule type" value="Genomic_DNA"/>
</dbReference>
<keyword evidence="2" id="KW-0812">Transmembrane</keyword>
<evidence type="ECO:0000313" key="4">
    <source>
        <dbReference type="Proteomes" id="UP000030762"/>
    </source>
</evidence>
<gene>
    <name evidence="3" type="ORF">SDRG_15876</name>
</gene>
<dbReference type="GeneID" id="19956603"/>
<sequence>MLAFLPIARISKRKCSRMDGAVVIRAMYFVGAICIVLVTLALGWVVVWKLMLSKMKLVRELLDLNPPTSPPPASKPASFDERLKQYKENPKRRQTGSSLLAREED</sequence>
<accession>T0PLM3</accession>
<dbReference type="PANTHER" id="PTHR36877">
    <property type="entry name" value="SMALL INTEGRAL MEMBRANE PROTEIN 13"/>
    <property type="match status" value="1"/>
</dbReference>
<dbReference type="InterPro" id="IPR031851">
    <property type="entry name" value="DUF4750"/>
</dbReference>
<dbReference type="RefSeq" id="XP_008620284.1">
    <property type="nucleotide sequence ID" value="XM_008622062.1"/>
</dbReference>
<protein>
    <submittedName>
        <fullName evidence="3">Uncharacterized protein</fullName>
    </submittedName>
</protein>